<keyword evidence="2" id="KW-1185">Reference proteome</keyword>
<dbReference type="PANTHER" id="PTHR38588">
    <property type="entry name" value="BLL0334 PROTEIN"/>
    <property type="match status" value="1"/>
</dbReference>
<proteinExistence type="predicted"/>
<dbReference type="Pfam" id="PF06240">
    <property type="entry name" value="COXG"/>
    <property type="match status" value="1"/>
</dbReference>
<dbReference type="SUPFAM" id="SSF55961">
    <property type="entry name" value="Bet v1-like"/>
    <property type="match status" value="1"/>
</dbReference>
<evidence type="ECO:0008006" key="3">
    <source>
        <dbReference type="Google" id="ProtNLM"/>
    </source>
</evidence>
<dbReference type="Proteomes" id="UP000585437">
    <property type="component" value="Unassembled WGS sequence"/>
</dbReference>
<dbReference type="CDD" id="cd05018">
    <property type="entry name" value="CoxG"/>
    <property type="match status" value="1"/>
</dbReference>
<organism evidence="1 2">
    <name type="scientific">Rhizobium soli</name>
    <dbReference type="NCBI Taxonomy" id="424798"/>
    <lineage>
        <taxon>Bacteria</taxon>
        <taxon>Pseudomonadati</taxon>
        <taxon>Pseudomonadota</taxon>
        <taxon>Alphaproteobacteria</taxon>
        <taxon>Hyphomicrobiales</taxon>
        <taxon>Rhizobiaceae</taxon>
        <taxon>Rhizobium/Agrobacterium group</taxon>
        <taxon>Rhizobium</taxon>
    </lineage>
</organism>
<dbReference type="InterPro" id="IPR010419">
    <property type="entry name" value="CO_DH_gsu"/>
</dbReference>
<dbReference type="AlphaFoldDB" id="A0A7X0JIT4"/>
<dbReference type="InterPro" id="IPR023393">
    <property type="entry name" value="START-like_dom_sf"/>
</dbReference>
<accession>A0A7X0JIT4</accession>
<sequence length="156" mass="16616">MDIEGQERIAAPRDIVWRALNDAETIRQCIPGCERLEWISDNELAASIKVRFSLISLGLAGTITLSNIEAGESYTLSAEGQGSIAGFAKGAADVRLEEDGTETVLHYIAGAQTGGRISQLGSKLVRSTTEKLAAKFFADFNAAVIAKTAEARTEGL</sequence>
<dbReference type="Gene3D" id="3.30.530.20">
    <property type="match status" value="1"/>
</dbReference>
<dbReference type="PANTHER" id="PTHR38588:SF1">
    <property type="entry name" value="BLL0334 PROTEIN"/>
    <property type="match status" value="1"/>
</dbReference>
<evidence type="ECO:0000313" key="2">
    <source>
        <dbReference type="Proteomes" id="UP000585437"/>
    </source>
</evidence>
<dbReference type="RefSeq" id="WP_184654170.1">
    <property type="nucleotide sequence ID" value="NZ_JACHBU010000002.1"/>
</dbReference>
<comment type="caution">
    <text evidence="1">The sequence shown here is derived from an EMBL/GenBank/DDBJ whole genome shotgun (WGS) entry which is preliminary data.</text>
</comment>
<name>A0A7X0JIT4_9HYPH</name>
<dbReference type="EMBL" id="JACHBU010000002">
    <property type="protein sequence ID" value="MBB6507939.1"/>
    <property type="molecule type" value="Genomic_DNA"/>
</dbReference>
<protein>
    <recommendedName>
        <fullName evidence="3">Carbon monoxide dehydrogenase</fullName>
    </recommendedName>
</protein>
<gene>
    <name evidence="1" type="ORF">F4695_001271</name>
</gene>
<reference evidence="1 2" key="1">
    <citation type="submission" date="2020-08" db="EMBL/GenBank/DDBJ databases">
        <title>The Agave Microbiome: Exploring the role of microbial communities in plant adaptations to desert environments.</title>
        <authorList>
            <person name="Partida-Martinez L.P."/>
        </authorList>
    </citation>
    <scope>NUCLEOTIDE SEQUENCE [LARGE SCALE GENOMIC DNA]</scope>
    <source>
        <strain evidence="1 2">AS3.12</strain>
    </source>
</reference>
<evidence type="ECO:0000313" key="1">
    <source>
        <dbReference type="EMBL" id="MBB6507939.1"/>
    </source>
</evidence>